<dbReference type="EMBL" id="MSCT01000018">
    <property type="protein sequence ID" value="OLF52941.1"/>
    <property type="molecule type" value="Genomic_DNA"/>
</dbReference>
<dbReference type="AlphaFoldDB" id="A0A1Q8EMB1"/>
<organism evidence="3 4">
    <name type="scientific">Pseudomonas chlororaphis</name>
    <dbReference type="NCBI Taxonomy" id="587753"/>
    <lineage>
        <taxon>Bacteria</taxon>
        <taxon>Pseudomonadati</taxon>
        <taxon>Pseudomonadota</taxon>
        <taxon>Gammaproteobacteria</taxon>
        <taxon>Pseudomonadales</taxon>
        <taxon>Pseudomonadaceae</taxon>
        <taxon>Pseudomonas</taxon>
    </lineage>
</organism>
<feature type="compositionally biased region" description="Basic and acidic residues" evidence="1">
    <location>
        <begin position="100"/>
        <end position="116"/>
    </location>
</feature>
<dbReference type="InterPro" id="IPR007055">
    <property type="entry name" value="BON_dom"/>
</dbReference>
<gene>
    <name evidence="3" type="ORF">BTN82_19405</name>
</gene>
<dbReference type="Proteomes" id="UP000185578">
    <property type="component" value="Unassembled WGS sequence"/>
</dbReference>
<feature type="domain" description="BON" evidence="2">
    <location>
        <begin position="18"/>
        <end position="87"/>
    </location>
</feature>
<name>A0A1Q8EMB1_9PSED</name>
<evidence type="ECO:0000313" key="4">
    <source>
        <dbReference type="Proteomes" id="UP000185578"/>
    </source>
</evidence>
<feature type="region of interest" description="Disordered" evidence="1">
    <location>
        <begin position="86"/>
        <end position="116"/>
    </location>
</feature>
<dbReference type="OrthoDB" id="8910395at2"/>
<sequence>MKLHSFQHYSQGLETAMHDAWITTKVRSTLTFAESTRGLPIHIKTHAGTVALSGRLATHTQCEQAVGLTRTVQGVLDIDASDLQTHMFTPGSLPEAPNAEESREFEAPSSMKKDDQ</sequence>
<evidence type="ECO:0000259" key="2">
    <source>
        <dbReference type="PROSITE" id="PS50914"/>
    </source>
</evidence>
<reference evidence="3 4" key="1">
    <citation type="submission" date="2016-12" db="EMBL/GenBank/DDBJ databases">
        <authorList>
            <person name="Song W.-J."/>
            <person name="Kurnit D.M."/>
        </authorList>
    </citation>
    <scope>NUCLEOTIDE SEQUENCE [LARGE SCALE GENOMIC DNA]</scope>
    <source>
        <strain evidence="3 4">PCL1601</strain>
    </source>
</reference>
<comment type="caution">
    <text evidence="3">The sequence shown here is derived from an EMBL/GenBank/DDBJ whole genome shotgun (WGS) entry which is preliminary data.</text>
</comment>
<dbReference type="Pfam" id="PF04972">
    <property type="entry name" value="BON"/>
    <property type="match status" value="1"/>
</dbReference>
<dbReference type="RefSeq" id="WP_075120722.1">
    <property type="nucleotide sequence ID" value="NZ_MSCT01000018.1"/>
</dbReference>
<evidence type="ECO:0000313" key="3">
    <source>
        <dbReference type="EMBL" id="OLF52941.1"/>
    </source>
</evidence>
<accession>A0A1Q8EMB1</accession>
<dbReference type="PROSITE" id="PS50914">
    <property type="entry name" value="BON"/>
    <property type="match status" value="1"/>
</dbReference>
<proteinExistence type="predicted"/>
<protein>
    <submittedName>
        <fullName evidence="3">Phospholipid-binding protein</fullName>
    </submittedName>
</protein>
<evidence type="ECO:0000256" key="1">
    <source>
        <dbReference type="SAM" id="MobiDB-lite"/>
    </source>
</evidence>